<gene>
    <name evidence="10" type="ORF">OM33_17765</name>
</gene>
<dbReference type="PANTHER" id="PTHR48111:SF1">
    <property type="entry name" value="TWO-COMPONENT RESPONSE REGULATOR ORR33"/>
    <property type="match status" value="1"/>
</dbReference>
<evidence type="ECO:0000256" key="5">
    <source>
        <dbReference type="ARBA" id="ARBA00023163"/>
    </source>
</evidence>
<dbReference type="SUPFAM" id="SSF52172">
    <property type="entry name" value="CheY-like"/>
    <property type="match status" value="1"/>
</dbReference>
<dbReference type="AlphaFoldDB" id="A0A0A7EJX1"/>
<dbReference type="GO" id="GO:0000976">
    <property type="term" value="F:transcription cis-regulatory region binding"/>
    <property type="evidence" value="ECO:0007669"/>
    <property type="project" value="TreeGrafter"/>
</dbReference>
<protein>
    <recommendedName>
        <fullName evidence="12">Chemotaxis protein CheY</fullName>
    </recommendedName>
</protein>
<keyword evidence="11" id="KW-1185">Reference proteome</keyword>
<keyword evidence="5" id="KW-0804">Transcription</keyword>
<dbReference type="Pfam" id="PF00072">
    <property type="entry name" value="Response_reg"/>
    <property type="match status" value="1"/>
</dbReference>
<dbReference type="SMART" id="SM00862">
    <property type="entry name" value="Trans_reg_C"/>
    <property type="match status" value="1"/>
</dbReference>
<dbReference type="PANTHER" id="PTHR48111">
    <property type="entry name" value="REGULATOR OF RPOS"/>
    <property type="match status" value="1"/>
</dbReference>
<dbReference type="InterPro" id="IPR011006">
    <property type="entry name" value="CheY-like_superfamily"/>
</dbReference>
<dbReference type="Gene3D" id="6.10.250.690">
    <property type="match status" value="1"/>
</dbReference>
<dbReference type="Pfam" id="PF00486">
    <property type="entry name" value="Trans_reg_C"/>
    <property type="match status" value="1"/>
</dbReference>
<dbReference type="PROSITE" id="PS51755">
    <property type="entry name" value="OMPR_PHOB"/>
    <property type="match status" value="1"/>
</dbReference>
<dbReference type="GO" id="GO:0006355">
    <property type="term" value="P:regulation of DNA-templated transcription"/>
    <property type="evidence" value="ECO:0007669"/>
    <property type="project" value="InterPro"/>
</dbReference>
<dbReference type="InterPro" id="IPR039420">
    <property type="entry name" value="WalR-like"/>
</dbReference>
<evidence type="ECO:0000259" key="9">
    <source>
        <dbReference type="PROSITE" id="PS51755"/>
    </source>
</evidence>
<feature type="domain" description="OmpR/PhoB-type" evidence="9">
    <location>
        <begin position="127"/>
        <end position="227"/>
    </location>
</feature>
<evidence type="ECO:0000256" key="1">
    <source>
        <dbReference type="ARBA" id="ARBA00022553"/>
    </source>
</evidence>
<evidence type="ECO:0000256" key="4">
    <source>
        <dbReference type="ARBA" id="ARBA00023125"/>
    </source>
</evidence>
<dbReference type="SMART" id="SM00448">
    <property type="entry name" value="REC"/>
    <property type="match status" value="1"/>
</dbReference>
<reference evidence="10 11" key="1">
    <citation type="submission" date="2014-11" db="EMBL/GenBank/DDBJ databases">
        <title>Complete Genome Sequence of Pseudoalteromonas sp. Strain OCN003 Isolated from Kaneohe Bay, Oahu, Hawaii.</title>
        <authorList>
            <person name="Beurmann S."/>
            <person name="Videau P."/>
            <person name="Ushijima B."/>
            <person name="Smith A.M."/>
            <person name="Aeby G.S."/>
            <person name="Callahan S.M."/>
            <person name="Belcaid M."/>
        </authorList>
    </citation>
    <scope>NUCLEOTIDE SEQUENCE [LARGE SCALE GENOMIC DNA]</scope>
    <source>
        <strain evidence="10 11">OCN003</strain>
    </source>
</reference>
<dbReference type="STRING" id="1348114.OM33_17765"/>
<dbReference type="GO" id="GO:0005829">
    <property type="term" value="C:cytosol"/>
    <property type="evidence" value="ECO:0007669"/>
    <property type="project" value="TreeGrafter"/>
</dbReference>
<dbReference type="PROSITE" id="PS50110">
    <property type="entry name" value="RESPONSE_REGULATORY"/>
    <property type="match status" value="1"/>
</dbReference>
<evidence type="ECO:0000256" key="2">
    <source>
        <dbReference type="ARBA" id="ARBA00023012"/>
    </source>
</evidence>
<dbReference type="eggNOG" id="COG0745">
    <property type="taxonomic scope" value="Bacteria"/>
</dbReference>
<dbReference type="InterPro" id="IPR016032">
    <property type="entry name" value="Sig_transdc_resp-reg_C-effctor"/>
</dbReference>
<dbReference type="EMBL" id="CP009889">
    <property type="protein sequence ID" value="AIY66934.1"/>
    <property type="molecule type" value="Genomic_DNA"/>
</dbReference>
<dbReference type="CDD" id="cd17574">
    <property type="entry name" value="REC_OmpR"/>
    <property type="match status" value="1"/>
</dbReference>
<keyword evidence="1 6" id="KW-0597">Phosphoprotein</keyword>
<dbReference type="KEGG" id="pseo:OM33_17765"/>
<dbReference type="Gene3D" id="1.10.10.10">
    <property type="entry name" value="Winged helix-like DNA-binding domain superfamily/Winged helix DNA-binding domain"/>
    <property type="match status" value="1"/>
</dbReference>
<evidence type="ECO:0000256" key="6">
    <source>
        <dbReference type="PROSITE-ProRule" id="PRU00169"/>
    </source>
</evidence>
<proteinExistence type="predicted"/>
<evidence type="ECO:0000256" key="3">
    <source>
        <dbReference type="ARBA" id="ARBA00023015"/>
    </source>
</evidence>
<evidence type="ECO:0000256" key="7">
    <source>
        <dbReference type="PROSITE-ProRule" id="PRU01091"/>
    </source>
</evidence>
<evidence type="ECO:0000259" key="8">
    <source>
        <dbReference type="PROSITE" id="PS50110"/>
    </source>
</evidence>
<dbReference type="InterPro" id="IPR001867">
    <property type="entry name" value="OmpR/PhoB-type_DNA-bd"/>
</dbReference>
<organism evidence="10 11">
    <name type="scientific">Pseudoalteromonas piratica</name>
    <dbReference type="NCBI Taxonomy" id="1348114"/>
    <lineage>
        <taxon>Bacteria</taxon>
        <taxon>Pseudomonadati</taxon>
        <taxon>Pseudomonadota</taxon>
        <taxon>Gammaproteobacteria</taxon>
        <taxon>Alteromonadales</taxon>
        <taxon>Pseudoalteromonadaceae</taxon>
        <taxon>Pseudoalteromonas</taxon>
    </lineage>
</organism>
<dbReference type="CDD" id="cd00383">
    <property type="entry name" value="trans_reg_C"/>
    <property type="match status" value="1"/>
</dbReference>
<dbReference type="GO" id="GO:0032993">
    <property type="term" value="C:protein-DNA complex"/>
    <property type="evidence" value="ECO:0007669"/>
    <property type="project" value="TreeGrafter"/>
</dbReference>
<evidence type="ECO:0008006" key="12">
    <source>
        <dbReference type="Google" id="ProtNLM"/>
    </source>
</evidence>
<keyword evidence="4 7" id="KW-0238">DNA-binding</keyword>
<keyword evidence="3" id="KW-0805">Transcription regulation</keyword>
<dbReference type="RefSeq" id="WP_040135574.1">
    <property type="nucleotide sequence ID" value="NZ_CP009889.1"/>
</dbReference>
<dbReference type="GO" id="GO:0000156">
    <property type="term" value="F:phosphorelay response regulator activity"/>
    <property type="evidence" value="ECO:0007669"/>
    <property type="project" value="TreeGrafter"/>
</dbReference>
<feature type="DNA-binding region" description="OmpR/PhoB-type" evidence="7">
    <location>
        <begin position="127"/>
        <end position="227"/>
    </location>
</feature>
<dbReference type="SUPFAM" id="SSF46894">
    <property type="entry name" value="C-terminal effector domain of the bipartite response regulators"/>
    <property type="match status" value="1"/>
</dbReference>
<dbReference type="InterPro" id="IPR001789">
    <property type="entry name" value="Sig_transdc_resp-reg_receiver"/>
</dbReference>
<accession>A0A0A7EJX1</accession>
<dbReference type="InterPro" id="IPR036388">
    <property type="entry name" value="WH-like_DNA-bd_sf"/>
</dbReference>
<evidence type="ECO:0000313" key="11">
    <source>
        <dbReference type="Proteomes" id="UP000030341"/>
    </source>
</evidence>
<dbReference type="HOGENOM" id="CLU_000445_30_3_6"/>
<feature type="modified residue" description="4-aspartylphosphate" evidence="6">
    <location>
        <position position="52"/>
    </location>
</feature>
<dbReference type="Proteomes" id="UP000030341">
    <property type="component" value="Chromosome 2"/>
</dbReference>
<dbReference type="Gene3D" id="3.40.50.2300">
    <property type="match status" value="1"/>
</dbReference>
<sequence>MYSLLLIEDDEQLAEVTSAYLELEGFLVVKAHNVKVSWNHITNRSFDLIILDLGLPDEDGLVLLRKLKASGTTTPIIVSSGRASDEDRIAGLELGANDYLVKPYTIKELLLRIKLLVGMHKPSKRETKQLKLGNYLLDFANKIVIDEATNEVNLTLHEQSILFLLAENSPRIYSREEIIDAVSISEGPNSVRAVDTTICRLRKKLESNAKKPAHIKTVNGLGYRVLLTASV</sequence>
<name>A0A0A7EJX1_9GAMM</name>
<feature type="domain" description="Response regulatory" evidence="8">
    <location>
        <begin position="3"/>
        <end position="117"/>
    </location>
</feature>
<evidence type="ECO:0000313" key="10">
    <source>
        <dbReference type="EMBL" id="AIY66934.1"/>
    </source>
</evidence>
<keyword evidence="2" id="KW-0902">Two-component regulatory system</keyword>